<dbReference type="EMBL" id="QLMD01000012">
    <property type="protein sequence ID" value="RAJ94930.1"/>
    <property type="molecule type" value="Genomic_DNA"/>
</dbReference>
<reference evidence="3 5" key="1">
    <citation type="journal article" date="2018" name="Front. Microbiol.">
        <title>Genome-Based Analysis Reveals the Taxonomy and Diversity of the Family Idiomarinaceae.</title>
        <authorList>
            <person name="Liu Y."/>
            <person name="Lai Q."/>
            <person name="Shao Z."/>
        </authorList>
    </citation>
    <scope>NUCLEOTIDE SEQUENCE [LARGE SCALE GENOMIC DNA]</scope>
    <source>
        <strain evidence="3 5">CF12-14</strain>
    </source>
</reference>
<keyword evidence="1" id="KW-0732">Signal</keyword>
<feature type="chain" id="PRO_5016319180" evidence="1">
    <location>
        <begin position="26"/>
        <end position="255"/>
    </location>
</feature>
<dbReference type="Proteomes" id="UP000287865">
    <property type="component" value="Unassembled WGS sequence"/>
</dbReference>
<feature type="signal peptide" evidence="1">
    <location>
        <begin position="1"/>
        <end position="25"/>
    </location>
</feature>
<evidence type="ECO:0000313" key="4">
    <source>
        <dbReference type="Proteomes" id="UP000249203"/>
    </source>
</evidence>
<dbReference type="Proteomes" id="UP000249203">
    <property type="component" value="Unassembled WGS sequence"/>
</dbReference>
<dbReference type="Pfam" id="PF04338">
    <property type="entry name" value="DUF481"/>
    <property type="match status" value="1"/>
</dbReference>
<dbReference type="RefSeq" id="WP_111570050.1">
    <property type="nucleotide sequence ID" value="NZ_PIPK01000011.1"/>
</dbReference>
<gene>
    <name evidence="2" type="ORF">B0I24_11216</name>
    <name evidence="3" type="ORF">CWE07_11175</name>
</gene>
<dbReference type="OrthoDB" id="5292716at2"/>
<sequence>MSVFTYSATAASVALLLASSHQAQAVTPDDEGWQAEVEVGLLIRSGNTESQSWKGKLNLQREVALWRHQGEFDYYRQETDNAEGESIVDADRFFASAQTNRKFEEDSNSSLFLYASYEDDRFKSYEYQSTIAAGYGNRYTWREGLFADFEVGPGYSYDKRRDTGETEGDWIVRLAGRLNWDISPTSRFTQSIATEVGDDNVRTRSVSAVTANLNSALALRVSLTMTHNSTVFPQPSGRIPEKLDTETAVTVVYSF</sequence>
<dbReference type="AlphaFoldDB" id="A0A327WSS1"/>
<organism evidence="2 4">
    <name type="scientific">Aliidiomarina maris</name>
    <dbReference type="NCBI Taxonomy" id="531312"/>
    <lineage>
        <taxon>Bacteria</taxon>
        <taxon>Pseudomonadati</taxon>
        <taxon>Pseudomonadota</taxon>
        <taxon>Gammaproteobacteria</taxon>
        <taxon>Alteromonadales</taxon>
        <taxon>Idiomarinaceae</taxon>
        <taxon>Aliidiomarina</taxon>
    </lineage>
</organism>
<accession>A0A327WSS1</accession>
<evidence type="ECO:0000313" key="3">
    <source>
        <dbReference type="EMBL" id="RUO22141.1"/>
    </source>
</evidence>
<name>A0A327WSS1_9GAMM</name>
<reference evidence="2 4" key="2">
    <citation type="submission" date="2018-06" db="EMBL/GenBank/DDBJ databases">
        <title>Genomic Encyclopedia of Type Strains, Phase III (KMG-III): the genomes of soil and plant-associated and newly described type strains.</title>
        <authorList>
            <person name="Whitman W."/>
        </authorList>
    </citation>
    <scope>NUCLEOTIDE SEQUENCE [LARGE SCALE GENOMIC DNA]</scope>
    <source>
        <strain evidence="2 4">CGMCC 1.15366</strain>
    </source>
</reference>
<evidence type="ECO:0000313" key="5">
    <source>
        <dbReference type="Proteomes" id="UP000287865"/>
    </source>
</evidence>
<dbReference type="InterPro" id="IPR007433">
    <property type="entry name" value="DUF481"/>
</dbReference>
<evidence type="ECO:0000256" key="1">
    <source>
        <dbReference type="SAM" id="SignalP"/>
    </source>
</evidence>
<proteinExistence type="predicted"/>
<evidence type="ECO:0000313" key="2">
    <source>
        <dbReference type="EMBL" id="RAJ94930.1"/>
    </source>
</evidence>
<keyword evidence="5" id="KW-1185">Reference proteome</keyword>
<comment type="caution">
    <text evidence="2">The sequence shown here is derived from an EMBL/GenBank/DDBJ whole genome shotgun (WGS) entry which is preliminary data.</text>
</comment>
<protein>
    <submittedName>
        <fullName evidence="3">DUF481 domain-containing protein</fullName>
    </submittedName>
    <submittedName>
        <fullName evidence="2">Putative salt-induced outer membrane protein YdiY</fullName>
    </submittedName>
</protein>
<dbReference type="EMBL" id="PIPK01000011">
    <property type="protein sequence ID" value="RUO22141.1"/>
    <property type="molecule type" value="Genomic_DNA"/>
</dbReference>